<accession>A0A2U3LEW4</accession>
<name>A0A2U3LEW4_9FIRM</name>
<dbReference type="Proteomes" id="UP000238916">
    <property type="component" value="Unassembled WGS sequence"/>
</dbReference>
<dbReference type="AlphaFoldDB" id="A0A2U3LEW4"/>
<gene>
    <name evidence="1" type="ORF">SBF1_4710002</name>
</gene>
<reference evidence="2" key="1">
    <citation type="submission" date="2018-02" db="EMBL/GenBank/DDBJ databases">
        <authorList>
            <person name="Hausmann B."/>
        </authorList>
    </citation>
    <scope>NUCLEOTIDE SEQUENCE [LARGE SCALE GENOMIC DNA]</scope>
    <source>
        <strain evidence="2">Peat soil MAG SbF1</strain>
    </source>
</reference>
<evidence type="ECO:0000313" key="1">
    <source>
        <dbReference type="EMBL" id="SPF50360.1"/>
    </source>
</evidence>
<proteinExistence type="predicted"/>
<evidence type="ECO:0000313" key="2">
    <source>
        <dbReference type="Proteomes" id="UP000238916"/>
    </source>
</evidence>
<protein>
    <submittedName>
        <fullName evidence="1">Uncharacterized protein</fullName>
    </submittedName>
</protein>
<sequence>MLLSITKNSNGASLKPFNPYIKIIGFRENNKGKITAHQRGRQR</sequence>
<organism evidence="1 2">
    <name type="scientific">Candidatus Desulfosporosinus infrequens</name>
    <dbReference type="NCBI Taxonomy" id="2043169"/>
    <lineage>
        <taxon>Bacteria</taxon>
        <taxon>Bacillati</taxon>
        <taxon>Bacillota</taxon>
        <taxon>Clostridia</taxon>
        <taxon>Eubacteriales</taxon>
        <taxon>Desulfitobacteriaceae</taxon>
        <taxon>Desulfosporosinus</taxon>
    </lineage>
</organism>
<dbReference type="EMBL" id="OMOF01000414">
    <property type="protein sequence ID" value="SPF50360.1"/>
    <property type="molecule type" value="Genomic_DNA"/>
</dbReference>